<dbReference type="GO" id="GO:0005886">
    <property type="term" value="C:plasma membrane"/>
    <property type="evidence" value="ECO:0007669"/>
    <property type="project" value="UniProtKB-SubCell"/>
</dbReference>
<accession>A0A5R9QCC7</accession>
<dbReference type="EMBL" id="QLAG01000020">
    <property type="protein sequence ID" value="TLX62558.1"/>
    <property type="molecule type" value="Genomic_DNA"/>
</dbReference>
<keyword evidence="5" id="KW-0997">Cell inner membrane</keyword>
<keyword evidence="4" id="KW-0488">Methylation</keyword>
<feature type="domain" description="General secretion pathway GspH" evidence="12">
    <location>
        <begin position="45"/>
        <end position="141"/>
    </location>
</feature>
<dbReference type="SUPFAM" id="SSF54523">
    <property type="entry name" value="Pili subunits"/>
    <property type="match status" value="1"/>
</dbReference>
<dbReference type="Pfam" id="PF07963">
    <property type="entry name" value="N_methyl"/>
    <property type="match status" value="1"/>
</dbReference>
<comment type="caution">
    <text evidence="13">The sequence shown here is derived from an EMBL/GenBank/DDBJ whole genome shotgun (WGS) entry which is preliminary data.</text>
</comment>
<proteinExistence type="inferred from homology"/>
<evidence type="ECO:0000256" key="5">
    <source>
        <dbReference type="ARBA" id="ARBA00022519"/>
    </source>
</evidence>
<dbReference type="InterPro" id="IPR012902">
    <property type="entry name" value="N_methyl_site"/>
</dbReference>
<evidence type="ECO:0000256" key="9">
    <source>
        <dbReference type="ARBA" id="ARBA00025772"/>
    </source>
</evidence>
<keyword evidence="14" id="KW-1185">Reference proteome</keyword>
<dbReference type="AlphaFoldDB" id="A0A5R9QCC7"/>
<dbReference type="OrthoDB" id="6880007at2"/>
<evidence type="ECO:0000259" key="12">
    <source>
        <dbReference type="Pfam" id="PF12019"/>
    </source>
</evidence>
<evidence type="ECO:0000256" key="7">
    <source>
        <dbReference type="ARBA" id="ARBA00022989"/>
    </source>
</evidence>
<protein>
    <recommendedName>
        <fullName evidence="2">Type II secretion system protein H</fullName>
    </recommendedName>
    <alternativeName>
        <fullName evidence="10">General secretion pathway protein H</fullName>
    </alternativeName>
</protein>
<keyword evidence="6 11" id="KW-0812">Transmembrane</keyword>
<evidence type="ECO:0000313" key="14">
    <source>
        <dbReference type="Proteomes" id="UP000306753"/>
    </source>
</evidence>
<comment type="similarity">
    <text evidence="9">Belongs to the GSP H family.</text>
</comment>
<organism evidence="13 14">
    <name type="scientific">Stutzerimonas nosocomialis</name>
    <dbReference type="NCBI Taxonomy" id="1056496"/>
    <lineage>
        <taxon>Bacteria</taxon>
        <taxon>Pseudomonadati</taxon>
        <taxon>Pseudomonadota</taxon>
        <taxon>Gammaproteobacteria</taxon>
        <taxon>Pseudomonadales</taxon>
        <taxon>Pseudomonadaceae</taxon>
        <taxon>Stutzerimonas</taxon>
    </lineage>
</organism>
<keyword evidence="7 11" id="KW-1133">Transmembrane helix</keyword>
<dbReference type="NCBIfam" id="TIGR02532">
    <property type="entry name" value="IV_pilin_GFxxxE"/>
    <property type="match status" value="1"/>
</dbReference>
<evidence type="ECO:0000313" key="13">
    <source>
        <dbReference type="EMBL" id="TLX62558.1"/>
    </source>
</evidence>
<sequence length="163" mass="17422">MDSTRKPQGFTLIELMVVIAVLGVFAAIAVPSFTQFVKNNQTQSASNETQSLLQLARATAVTNREMLSVCIDDQVWSLKKDCGDNIANALRVVEPPKNVLLSADRTSIAFNVNGTAPATNITVCQDDDASNGYTISIKSSGHIRQFARGKANAEGNAMSTCTP</sequence>
<dbReference type="Gene3D" id="3.55.40.10">
    <property type="entry name" value="minor pseudopilin epsh domain"/>
    <property type="match status" value="1"/>
</dbReference>
<dbReference type="GO" id="GO:0015628">
    <property type="term" value="P:protein secretion by the type II secretion system"/>
    <property type="evidence" value="ECO:0007669"/>
    <property type="project" value="InterPro"/>
</dbReference>
<comment type="subcellular location">
    <subcellularLocation>
        <location evidence="1">Cell inner membrane</location>
        <topology evidence="1">Single-pass membrane protein</topology>
    </subcellularLocation>
</comment>
<evidence type="ECO:0000256" key="11">
    <source>
        <dbReference type="SAM" id="Phobius"/>
    </source>
</evidence>
<reference evidence="13 14" key="1">
    <citation type="journal article" date="2017" name="Eur. J. Clin. Microbiol. Infect. Dis.">
        <title>Uncommonly isolated clinical Pseudomonas: identification and phylogenetic assignation.</title>
        <authorList>
            <person name="Mulet M."/>
            <person name="Gomila M."/>
            <person name="Ramirez A."/>
            <person name="Cardew S."/>
            <person name="Moore E.R."/>
            <person name="Lalucat J."/>
            <person name="Garcia-Valdes E."/>
        </authorList>
    </citation>
    <scope>NUCLEOTIDE SEQUENCE [LARGE SCALE GENOMIC DNA]</scope>
    <source>
        <strain evidence="13 14">SD129</strain>
    </source>
</reference>
<dbReference type="InterPro" id="IPR045584">
    <property type="entry name" value="Pilin-like"/>
</dbReference>
<name>A0A5R9QCC7_9GAMM</name>
<evidence type="ECO:0000256" key="1">
    <source>
        <dbReference type="ARBA" id="ARBA00004377"/>
    </source>
</evidence>
<dbReference type="PANTHER" id="PTHR30093:SF41">
    <property type="entry name" value="TYPE II SECRETION SYSTEM PROTEIN H"/>
    <property type="match status" value="1"/>
</dbReference>
<dbReference type="GO" id="GO:0015627">
    <property type="term" value="C:type II protein secretion system complex"/>
    <property type="evidence" value="ECO:0007669"/>
    <property type="project" value="InterPro"/>
</dbReference>
<evidence type="ECO:0000256" key="3">
    <source>
        <dbReference type="ARBA" id="ARBA00022475"/>
    </source>
</evidence>
<evidence type="ECO:0000256" key="10">
    <source>
        <dbReference type="ARBA" id="ARBA00030775"/>
    </source>
</evidence>
<feature type="transmembrane region" description="Helical" evidence="11">
    <location>
        <begin position="12"/>
        <end position="33"/>
    </location>
</feature>
<gene>
    <name evidence="13" type="primary">gspH</name>
    <name evidence="13" type="ORF">DN820_15700</name>
</gene>
<dbReference type="Proteomes" id="UP000306753">
    <property type="component" value="Unassembled WGS sequence"/>
</dbReference>
<dbReference type="PANTHER" id="PTHR30093">
    <property type="entry name" value="GENERAL SECRETION PATHWAY PROTEIN G"/>
    <property type="match status" value="1"/>
</dbReference>
<evidence type="ECO:0000256" key="8">
    <source>
        <dbReference type="ARBA" id="ARBA00023136"/>
    </source>
</evidence>
<evidence type="ECO:0000256" key="6">
    <source>
        <dbReference type="ARBA" id="ARBA00022692"/>
    </source>
</evidence>
<evidence type="ECO:0000256" key="2">
    <source>
        <dbReference type="ARBA" id="ARBA00021549"/>
    </source>
</evidence>
<dbReference type="RefSeq" id="WP_125865156.1">
    <property type="nucleotide sequence ID" value="NZ_QLAE01000032.1"/>
</dbReference>
<dbReference type="PROSITE" id="PS00409">
    <property type="entry name" value="PROKAR_NTER_METHYL"/>
    <property type="match status" value="1"/>
</dbReference>
<dbReference type="Pfam" id="PF12019">
    <property type="entry name" value="GspH"/>
    <property type="match status" value="1"/>
</dbReference>
<keyword evidence="3" id="KW-1003">Cell membrane</keyword>
<dbReference type="InterPro" id="IPR022346">
    <property type="entry name" value="T2SS_GspH"/>
</dbReference>
<evidence type="ECO:0000256" key="4">
    <source>
        <dbReference type="ARBA" id="ARBA00022481"/>
    </source>
</evidence>
<keyword evidence="8 11" id="KW-0472">Membrane</keyword>